<evidence type="ECO:0000313" key="3">
    <source>
        <dbReference type="Proteomes" id="UP000321301"/>
    </source>
</evidence>
<sequence>MKKLTLNTVYLTLLLSLLAFSAQAHALWIHTSSNTEIGKTHDFKVYYADYHENAIEALADWYSDVEDFELWLISPSGKKTKLETKAKEDHFEGSFAVEEKGEYQLQISHTAKVLKGTTAYQFNAYAQVWSGKGKKVSKQQRDLSLSRKQKSSSFQVNYKGNALADASINVLGPDKENKEILTGKKGKAKATMERKGKYFAEVTYTDQLNAGDPSGLKAIWRCATQVIEVE</sequence>
<proteinExistence type="predicted"/>
<keyword evidence="1" id="KW-0732">Signal</keyword>
<evidence type="ECO:0000256" key="1">
    <source>
        <dbReference type="SAM" id="SignalP"/>
    </source>
</evidence>
<reference evidence="2 3" key="1">
    <citation type="submission" date="2019-07" db="EMBL/GenBank/DDBJ databases">
        <title>Whole genome shotgun sequence of Cyclobacterium qasimii NBRC 106168.</title>
        <authorList>
            <person name="Hosoyama A."/>
            <person name="Uohara A."/>
            <person name="Ohji S."/>
            <person name="Ichikawa N."/>
        </authorList>
    </citation>
    <scope>NUCLEOTIDE SEQUENCE [LARGE SCALE GENOMIC DNA]</scope>
    <source>
        <strain evidence="2 3">NBRC 106168</strain>
    </source>
</reference>
<evidence type="ECO:0008006" key="4">
    <source>
        <dbReference type="Google" id="ProtNLM"/>
    </source>
</evidence>
<keyword evidence="3" id="KW-1185">Reference proteome</keyword>
<feature type="chain" id="PRO_5022219652" description="DUF4198 domain-containing protein" evidence="1">
    <location>
        <begin position="27"/>
        <end position="230"/>
    </location>
</feature>
<name>A0A512CA92_9BACT</name>
<feature type="signal peptide" evidence="1">
    <location>
        <begin position="1"/>
        <end position="26"/>
    </location>
</feature>
<protein>
    <recommendedName>
        <fullName evidence="4">DUF4198 domain-containing protein</fullName>
    </recommendedName>
</protein>
<dbReference type="RefSeq" id="WP_051160294.1">
    <property type="nucleotide sequence ID" value="NZ_BJYV01000006.1"/>
</dbReference>
<dbReference type="EMBL" id="BJYV01000006">
    <property type="protein sequence ID" value="GEO21114.1"/>
    <property type="molecule type" value="Genomic_DNA"/>
</dbReference>
<organism evidence="2 3">
    <name type="scientific">Cyclobacterium qasimii</name>
    <dbReference type="NCBI Taxonomy" id="1350429"/>
    <lineage>
        <taxon>Bacteria</taxon>
        <taxon>Pseudomonadati</taxon>
        <taxon>Bacteroidota</taxon>
        <taxon>Cytophagia</taxon>
        <taxon>Cytophagales</taxon>
        <taxon>Cyclobacteriaceae</taxon>
        <taxon>Cyclobacterium</taxon>
    </lineage>
</organism>
<gene>
    <name evidence="2" type="ORF">CQA01_16480</name>
</gene>
<dbReference type="Proteomes" id="UP000321301">
    <property type="component" value="Unassembled WGS sequence"/>
</dbReference>
<comment type="caution">
    <text evidence="2">The sequence shown here is derived from an EMBL/GenBank/DDBJ whole genome shotgun (WGS) entry which is preliminary data.</text>
</comment>
<evidence type="ECO:0000313" key="2">
    <source>
        <dbReference type="EMBL" id="GEO21114.1"/>
    </source>
</evidence>
<accession>A0A512CA92</accession>
<dbReference type="AlphaFoldDB" id="A0A512CA92"/>